<keyword evidence="20" id="KW-1185">Reference proteome</keyword>
<evidence type="ECO:0000256" key="13">
    <source>
        <dbReference type="ARBA" id="ARBA00022777"/>
    </source>
</evidence>
<dbReference type="Proteomes" id="UP001240984">
    <property type="component" value="Unassembled WGS sequence"/>
</dbReference>
<evidence type="ECO:0000256" key="4">
    <source>
        <dbReference type="ARBA" id="ARBA00003889"/>
    </source>
</evidence>
<feature type="compositionally biased region" description="Low complexity" evidence="18">
    <location>
        <begin position="614"/>
        <end position="623"/>
    </location>
</feature>
<dbReference type="GO" id="GO:0016757">
    <property type="term" value="F:glycosyltransferase activity"/>
    <property type="evidence" value="ECO:0007669"/>
    <property type="project" value="UniProtKB-KW"/>
</dbReference>
<dbReference type="Pfam" id="PF02277">
    <property type="entry name" value="DBI_PRT"/>
    <property type="match status" value="1"/>
</dbReference>
<evidence type="ECO:0000256" key="15">
    <source>
        <dbReference type="ARBA" id="ARBA00023134"/>
    </source>
</evidence>
<sequence>MSVDGWNTLLVLGGIRSGKSEFAESLVSGATSLRYLATSASPSEEDPEWQERIAAHRDRRPETWVTEETAADPGRLITTLIEAKPDETLLVDDLGGWVGVLLDPAYQPSDDVKTIEELAAAVRGCAARLVLVSPEVGLSLVPATTLGRAFADALGTVNQAVAAAVDAVVLVVAGQPTWLKGESAAALTGAPTAAPAAAPEAVLADVPAPIVLPEVITPVTAPLAPASTSGAVAAGGVASGGVASGGVASGDVASGDVASGDVASGDVASGGSAGGDALRGPTQALPMVRTGLVIQPNMELPLPDEETGPAALDRLATLDIAGTGLGELADVVRFAAATQGTDTPVPWQSVRVLLVQGDHTGGASAGSPAGEPDRRTAQARLGIGALAQLTAAAGATLQVVDAPAAAPFEDGPALTLAEVDDALRLGWRLAEEAVESGSDLLVIAAGGAGTPAAAAAVLAATAGAEPSAVLPPVRTPEGDFDDNAWMTRCAAVRDAMQRVRKGSREAKDILAEVGGGDVAVVTGILLGATARRTPVLLDGPVGVAAALVSRDLAGQARHWCLLPDHNGDPAVKLAADVLGLTPILNMRLDLGEGTAALAALPLLRSAIALAASIPPRTSPSSTPDDAATAGTSGIVSGPDGNAASGTSGGTSGVVSGTSGNAASGTSGIVSGPDGNAASGTSGGTSGVVSGTSGNAASGTSGIVSGPDGNAASGTSGGTSGVVSGTSGNAAFGTSGVVSGTSWPADGLDATDAAGAAAAGAAGLLAEAALSASSTTSTSTSGDAPTASVADDEAVALASAVGVVTGDPTTDRSGDPAGPATASPATGDSTPSGTTVSDTAAGDTTAGHTTAGHTTAGHTTASDTATGRDGDTTTVITGAGGSDPEATAVIRLPGNVAPADGDGDGDRDSAATASSSESTEDEADRTTVLSVVPPDDNSATTAFRPEPTDDPEATIVIATGTGTGTNRTEDDEDATSWLPGFGNPRRSDDPDSPTAR</sequence>
<evidence type="ECO:0000256" key="2">
    <source>
        <dbReference type="ARBA" id="ARBA00000711"/>
    </source>
</evidence>
<dbReference type="CDD" id="cd00544">
    <property type="entry name" value="CobU"/>
    <property type="match status" value="1"/>
</dbReference>
<feature type="region of interest" description="Disordered" evidence="18">
    <location>
        <begin position="802"/>
        <end position="995"/>
    </location>
</feature>
<comment type="pathway">
    <text evidence="6">Cofactor biosynthesis; adenosylcobalamin biosynthesis; adenosylcobalamin from cob(II)yrinate a,c-diamide: step 5/7.</text>
</comment>
<evidence type="ECO:0000256" key="8">
    <source>
        <dbReference type="ARBA" id="ARBA00012016"/>
    </source>
</evidence>
<comment type="catalytic activity">
    <reaction evidence="1">
        <text>adenosylcob(III)inamide + ATP = adenosylcob(III)inamide phosphate + ADP + H(+)</text>
        <dbReference type="Rhea" id="RHEA:15769"/>
        <dbReference type="ChEBI" id="CHEBI:2480"/>
        <dbReference type="ChEBI" id="CHEBI:15378"/>
        <dbReference type="ChEBI" id="CHEBI:30616"/>
        <dbReference type="ChEBI" id="CHEBI:58502"/>
        <dbReference type="ChEBI" id="CHEBI:456216"/>
        <dbReference type="EC" id="2.7.1.156"/>
    </reaction>
</comment>
<dbReference type="InterPro" id="IPR003203">
    <property type="entry name" value="CobU/CobP"/>
</dbReference>
<feature type="compositionally biased region" description="Low complexity" evidence="18">
    <location>
        <begin position="814"/>
        <end position="864"/>
    </location>
</feature>
<dbReference type="Pfam" id="PF02283">
    <property type="entry name" value="CobU"/>
    <property type="match status" value="1"/>
</dbReference>
<keyword evidence="10" id="KW-0169">Cobalamin biosynthesis</keyword>
<evidence type="ECO:0000256" key="14">
    <source>
        <dbReference type="ARBA" id="ARBA00022840"/>
    </source>
</evidence>
<evidence type="ECO:0000256" key="6">
    <source>
        <dbReference type="ARBA" id="ARBA00005159"/>
    </source>
</evidence>
<evidence type="ECO:0000256" key="5">
    <source>
        <dbReference type="ARBA" id="ARBA00004692"/>
    </source>
</evidence>
<keyword evidence="19" id="KW-0328">Glycosyltransferase</keyword>
<protein>
    <recommendedName>
        <fullName evidence="16">Adenosylcobinamide kinase</fullName>
        <ecNumber evidence="8">2.7.1.156</ecNumber>
        <ecNumber evidence="9">2.7.7.62</ecNumber>
    </recommendedName>
    <alternativeName>
        <fullName evidence="17">Adenosylcobinamide-phosphate guanylyltransferase</fullName>
    </alternativeName>
</protein>
<dbReference type="EC" id="2.7.7.62" evidence="9"/>
<dbReference type="InterPro" id="IPR036087">
    <property type="entry name" value="Nict_dMeBzImd_PRibTrfase_sf"/>
</dbReference>
<evidence type="ECO:0000256" key="16">
    <source>
        <dbReference type="ARBA" id="ARBA00029570"/>
    </source>
</evidence>
<comment type="catalytic activity">
    <reaction evidence="3">
        <text>adenosylcob(III)inamide + GTP = adenosylcob(III)inamide phosphate + GDP + H(+)</text>
        <dbReference type="Rhea" id="RHEA:15765"/>
        <dbReference type="ChEBI" id="CHEBI:2480"/>
        <dbReference type="ChEBI" id="CHEBI:15378"/>
        <dbReference type="ChEBI" id="CHEBI:37565"/>
        <dbReference type="ChEBI" id="CHEBI:58189"/>
        <dbReference type="ChEBI" id="CHEBI:58502"/>
        <dbReference type="EC" id="2.7.1.156"/>
    </reaction>
</comment>
<dbReference type="Gene3D" id="3.40.50.300">
    <property type="entry name" value="P-loop containing nucleotide triphosphate hydrolases"/>
    <property type="match status" value="1"/>
</dbReference>
<evidence type="ECO:0000313" key="19">
    <source>
        <dbReference type="EMBL" id="MDP9791827.1"/>
    </source>
</evidence>
<keyword evidence="15" id="KW-0342">GTP-binding</keyword>
<comment type="pathway">
    <text evidence="5">Cofactor biosynthesis; adenosylcobalamin biosynthesis; adenosylcobalamin from cob(II)yrinate a,c-diamide: step 6/7.</text>
</comment>
<keyword evidence="13" id="KW-0418">Kinase</keyword>
<dbReference type="SUPFAM" id="SSF52540">
    <property type="entry name" value="P-loop containing nucleoside triphosphate hydrolases"/>
    <property type="match status" value="1"/>
</dbReference>
<evidence type="ECO:0000256" key="10">
    <source>
        <dbReference type="ARBA" id="ARBA00022573"/>
    </source>
</evidence>
<keyword evidence="14" id="KW-0067">ATP-binding</keyword>
<evidence type="ECO:0000256" key="18">
    <source>
        <dbReference type="SAM" id="MobiDB-lite"/>
    </source>
</evidence>
<dbReference type="InterPro" id="IPR027417">
    <property type="entry name" value="P-loop_NTPase"/>
</dbReference>
<dbReference type="SUPFAM" id="SSF52733">
    <property type="entry name" value="Nicotinate mononucleotide:5,6-dimethylbenzimidazole phosphoribosyltransferase (CobT)"/>
    <property type="match status" value="1"/>
</dbReference>
<comment type="similarity">
    <text evidence="7">Belongs to the CobU/CobP family.</text>
</comment>
<evidence type="ECO:0000313" key="20">
    <source>
        <dbReference type="Proteomes" id="UP001240984"/>
    </source>
</evidence>
<organism evidence="19 20">
    <name type="scientific">Catenuloplanes nepalensis</name>
    <dbReference type="NCBI Taxonomy" id="587533"/>
    <lineage>
        <taxon>Bacteria</taxon>
        <taxon>Bacillati</taxon>
        <taxon>Actinomycetota</taxon>
        <taxon>Actinomycetes</taxon>
        <taxon>Micromonosporales</taxon>
        <taxon>Micromonosporaceae</taxon>
        <taxon>Catenuloplanes</taxon>
    </lineage>
</organism>
<evidence type="ECO:0000256" key="11">
    <source>
        <dbReference type="ARBA" id="ARBA00022679"/>
    </source>
</evidence>
<evidence type="ECO:0000256" key="7">
    <source>
        <dbReference type="ARBA" id="ARBA00007490"/>
    </source>
</evidence>
<dbReference type="EC" id="2.7.1.156" evidence="8"/>
<accession>A0ABT9MK75</accession>
<evidence type="ECO:0000256" key="17">
    <source>
        <dbReference type="ARBA" id="ARBA00030571"/>
    </source>
</evidence>
<feature type="compositionally biased region" description="Low complexity" evidence="18">
    <location>
        <begin position="686"/>
        <end position="701"/>
    </location>
</feature>
<keyword evidence="11" id="KW-0808">Transferase</keyword>
<feature type="compositionally biased region" description="Low complexity" evidence="18">
    <location>
        <begin position="652"/>
        <end position="667"/>
    </location>
</feature>
<dbReference type="Gene3D" id="3.40.50.10210">
    <property type="match status" value="1"/>
</dbReference>
<name>A0ABT9MK75_9ACTN</name>
<gene>
    <name evidence="19" type="ORF">J2S43_000339</name>
</gene>
<reference evidence="19 20" key="1">
    <citation type="submission" date="2023-07" db="EMBL/GenBank/DDBJ databases">
        <title>Sequencing the genomes of 1000 actinobacteria strains.</title>
        <authorList>
            <person name="Klenk H.-P."/>
        </authorList>
    </citation>
    <scope>NUCLEOTIDE SEQUENCE [LARGE SCALE GENOMIC DNA]</scope>
    <source>
        <strain evidence="19 20">DSM 44710</strain>
    </source>
</reference>
<comment type="catalytic activity">
    <reaction evidence="2">
        <text>adenosylcob(III)inamide phosphate + GTP + H(+) = adenosylcob(III)inamide-GDP + diphosphate</text>
        <dbReference type="Rhea" id="RHEA:22712"/>
        <dbReference type="ChEBI" id="CHEBI:15378"/>
        <dbReference type="ChEBI" id="CHEBI:33019"/>
        <dbReference type="ChEBI" id="CHEBI:37565"/>
        <dbReference type="ChEBI" id="CHEBI:58502"/>
        <dbReference type="ChEBI" id="CHEBI:60487"/>
        <dbReference type="EC" id="2.7.7.62"/>
    </reaction>
</comment>
<evidence type="ECO:0000256" key="3">
    <source>
        <dbReference type="ARBA" id="ARBA00001522"/>
    </source>
</evidence>
<comment type="function">
    <text evidence="4">Catalyzes ATP-dependent phosphorylation of adenosylcobinamide and addition of GMP to adenosylcobinamide phosphate.</text>
</comment>
<comment type="caution">
    <text evidence="19">The sequence shown here is derived from an EMBL/GenBank/DDBJ whole genome shotgun (WGS) entry which is preliminary data.</text>
</comment>
<dbReference type="PANTHER" id="PTHR34848:SF1">
    <property type="entry name" value="BIFUNCTIONAL ADENOSYLCOBALAMIN BIOSYNTHESIS PROTEIN COBU"/>
    <property type="match status" value="1"/>
</dbReference>
<evidence type="ECO:0000256" key="1">
    <source>
        <dbReference type="ARBA" id="ARBA00000312"/>
    </source>
</evidence>
<keyword evidence="12" id="KW-0547">Nucleotide-binding</keyword>
<evidence type="ECO:0000256" key="9">
    <source>
        <dbReference type="ARBA" id="ARBA00012523"/>
    </source>
</evidence>
<dbReference type="PANTHER" id="PTHR34848">
    <property type="match status" value="1"/>
</dbReference>
<feature type="region of interest" description="Disordered" evidence="18">
    <location>
        <begin position="614"/>
        <end position="718"/>
    </location>
</feature>
<dbReference type="InterPro" id="IPR003200">
    <property type="entry name" value="Nict_dMeBzImd_PRibTrfase"/>
</dbReference>
<evidence type="ECO:0000256" key="12">
    <source>
        <dbReference type="ARBA" id="ARBA00022741"/>
    </source>
</evidence>
<dbReference type="EMBL" id="JAUSRA010000001">
    <property type="protein sequence ID" value="MDP9791827.1"/>
    <property type="molecule type" value="Genomic_DNA"/>
</dbReference>
<proteinExistence type="inferred from homology"/>